<evidence type="ECO:0000313" key="1">
    <source>
        <dbReference type="EMBL" id="DAD66915.1"/>
    </source>
</evidence>
<proteinExistence type="predicted"/>
<dbReference type="EMBL" id="BK014664">
    <property type="protein sequence ID" value="DAD66915.1"/>
    <property type="molecule type" value="Genomic_DNA"/>
</dbReference>
<reference evidence="1" key="1">
    <citation type="journal article" date="2021" name="Proc. Natl. Acad. Sci. U.S.A.">
        <title>A Catalog of Tens of Thousands of Viruses from Human Metagenomes Reveals Hidden Associations with Chronic Diseases.</title>
        <authorList>
            <person name="Tisza M.J."/>
            <person name="Buck C.B."/>
        </authorList>
    </citation>
    <scope>NUCLEOTIDE SEQUENCE</scope>
    <source>
        <strain evidence="1">Ctv2R2</strain>
    </source>
</reference>
<name>A0A8S5LAD8_9CAUD</name>
<sequence>MSEKEQLLQLIDNMPDYKIGYILAFVKGLFAC</sequence>
<dbReference type="GO" id="GO:0003677">
    <property type="term" value="F:DNA binding"/>
    <property type="evidence" value="ECO:0007669"/>
    <property type="project" value="UniProtKB-KW"/>
</dbReference>
<accession>A0A8S5LAD8</accession>
<protein>
    <submittedName>
        <fullName evidence="1">Putative DNA-binding domain protein</fullName>
    </submittedName>
</protein>
<organism evidence="1">
    <name type="scientific">Siphoviridae sp. ctv2R2</name>
    <dbReference type="NCBI Taxonomy" id="2823609"/>
    <lineage>
        <taxon>Viruses</taxon>
        <taxon>Duplodnaviria</taxon>
        <taxon>Heunggongvirae</taxon>
        <taxon>Uroviricota</taxon>
        <taxon>Caudoviricetes</taxon>
    </lineage>
</organism>
<keyword evidence="1" id="KW-0238">DNA-binding</keyword>